<dbReference type="OrthoDB" id="9764212at2"/>
<dbReference type="HOGENOM" id="CLU_040414_0_0_14"/>
<proteinExistence type="predicted"/>
<dbReference type="CDD" id="cd00085">
    <property type="entry name" value="HNHc"/>
    <property type="match status" value="1"/>
</dbReference>
<dbReference type="CDD" id="cd16387">
    <property type="entry name" value="ParB_N_Srx"/>
    <property type="match status" value="1"/>
</dbReference>
<dbReference type="RefSeq" id="WP_016340692.1">
    <property type="nucleotide sequence ID" value="NC_021284.1"/>
</dbReference>
<dbReference type="eggNOG" id="COG1479">
    <property type="taxonomic scope" value="Bacteria"/>
</dbReference>
<name>R4ULB4_9MOLU</name>
<dbReference type="Pfam" id="PF03235">
    <property type="entry name" value="GmrSD_N"/>
    <property type="match status" value="1"/>
</dbReference>
<organism evidence="2 3">
    <name type="scientific">Spiroplasma syrphidicola EA-1</name>
    <dbReference type="NCBI Taxonomy" id="1276229"/>
    <lineage>
        <taxon>Bacteria</taxon>
        <taxon>Bacillati</taxon>
        <taxon>Mycoplasmatota</taxon>
        <taxon>Mollicutes</taxon>
        <taxon>Entomoplasmatales</taxon>
        <taxon>Spiroplasmataceae</taxon>
        <taxon>Spiroplasma</taxon>
    </lineage>
</organism>
<dbReference type="PATRIC" id="fig|1276229.3.peg.449"/>
<evidence type="ECO:0000259" key="1">
    <source>
        <dbReference type="Pfam" id="PF03235"/>
    </source>
</evidence>
<dbReference type="Proteomes" id="UP000013963">
    <property type="component" value="Chromosome"/>
</dbReference>
<evidence type="ECO:0000313" key="3">
    <source>
        <dbReference type="Proteomes" id="UP000013963"/>
    </source>
</evidence>
<reference evidence="2 3" key="1">
    <citation type="journal article" date="2013" name="Genome Biol. Evol.">
        <title>Complete genomes of two dipteran-associated spiroplasmas provided insights into the origin, dynamics, and impacts of viral invasion in spiroplasma.</title>
        <authorList>
            <person name="Ku C."/>
            <person name="Lo W.S."/>
            <person name="Chen L.L."/>
            <person name="Kuo C.H."/>
        </authorList>
    </citation>
    <scope>NUCLEOTIDE SEQUENCE [LARGE SCALE GENOMIC DNA]</scope>
    <source>
        <strain evidence="2">EA-1</strain>
    </source>
</reference>
<dbReference type="EMBL" id="CP005078">
    <property type="protein sequence ID" value="AGM26046.1"/>
    <property type="molecule type" value="Genomic_DNA"/>
</dbReference>
<dbReference type="STRING" id="1276229.SSYRP_v1c04540"/>
<dbReference type="Gene3D" id="1.10.30.50">
    <property type="match status" value="1"/>
</dbReference>
<accession>R4ULB4</accession>
<dbReference type="AlphaFoldDB" id="R4ULB4"/>
<protein>
    <recommendedName>
        <fullName evidence="1">GmrSD restriction endonucleases N-terminal domain-containing protein</fullName>
    </recommendedName>
</protein>
<dbReference type="InterPro" id="IPR003615">
    <property type="entry name" value="HNH_nuc"/>
</dbReference>
<dbReference type="KEGG" id="ssyr:SSYRP_v1c04540"/>
<keyword evidence="3" id="KW-1185">Reference proteome</keyword>
<gene>
    <name evidence="2" type="ORF">SSYRP_v1c04540</name>
</gene>
<sequence>MKLVTLDAIIPRDDFETLEEASNNTRNKTTISIEDLKNDSFFFLNLRKPDFQRETNDWSPQKIVGLVESFLKGDLVPAIILWKNKNGLIFVIDGSHRLSSLCAWINDDYGDKDISAKYFDNYIPEEQKKIAEDTRTLMKEKVGLFSDYYKQTGQTHDSKNSNINLYLKNLGSISIQVQWVEGDSDRAEQSFLKINQSASPILPAELELIQSRHTPQSIAARAIYRAGKGHNYWSMFSENTQKLIKDYAEKIHLFLFKTGTVSKSDLSSFAMAGLLSSGDSLGIILQTIKISNALKDNLEYVENKTIDERIIIKYMKNTLKLLEVINSNQKGSLGLHPYVYFYSSNGKHKIGSYYGFLLLVKELNEQNKFPEFIRAREKIELILVKYHFLVQQIIRKNRSTSNSYVNVANWYRLLINEIISNENEEIDNIVKKCIQNNQNFSYLNLAITDNEDNSTRKDFSRGQKNIIKMQTLFDTLPKCKICNGYVDMNSASIDHIKRKADGGEANFNNGQVTHIYCNMSIKK</sequence>
<dbReference type="InterPro" id="IPR004919">
    <property type="entry name" value="GmrSD_N"/>
</dbReference>
<feature type="domain" description="GmrSD restriction endonucleases N-terminal" evidence="1">
    <location>
        <begin position="46"/>
        <end position="206"/>
    </location>
</feature>
<evidence type="ECO:0000313" key="2">
    <source>
        <dbReference type="EMBL" id="AGM26046.1"/>
    </source>
</evidence>